<dbReference type="Gene3D" id="1.10.357.10">
    <property type="entry name" value="Tetracycline Repressor, domain 2"/>
    <property type="match status" value="1"/>
</dbReference>
<dbReference type="Pfam" id="PF00440">
    <property type="entry name" value="TetR_N"/>
    <property type="match status" value="1"/>
</dbReference>
<dbReference type="EMBL" id="AP022569">
    <property type="protein sequence ID" value="BBX45705.1"/>
    <property type="molecule type" value="Genomic_DNA"/>
</dbReference>
<evidence type="ECO:0000256" key="1">
    <source>
        <dbReference type="ARBA" id="ARBA00023125"/>
    </source>
</evidence>
<dbReference type="InterPro" id="IPR050109">
    <property type="entry name" value="HTH-type_TetR-like_transc_reg"/>
</dbReference>
<dbReference type="GO" id="GO:0003700">
    <property type="term" value="F:DNA-binding transcription factor activity"/>
    <property type="evidence" value="ECO:0007669"/>
    <property type="project" value="TreeGrafter"/>
</dbReference>
<keyword evidence="5" id="KW-1185">Reference proteome</keyword>
<reference evidence="4 5" key="1">
    <citation type="journal article" date="2019" name="Emerg. Microbes Infect.">
        <title>Comprehensive subspecies identification of 175 nontuberculous mycobacteria species based on 7547 genomic profiles.</title>
        <authorList>
            <person name="Matsumoto Y."/>
            <person name="Kinjo T."/>
            <person name="Motooka D."/>
            <person name="Nabeya D."/>
            <person name="Jung N."/>
            <person name="Uechi K."/>
            <person name="Horii T."/>
            <person name="Iida T."/>
            <person name="Fujita J."/>
            <person name="Nakamura S."/>
        </authorList>
    </citation>
    <scope>NUCLEOTIDE SEQUENCE [LARGE SCALE GENOMIC DNA]</scope>
    <source>
        <strain evidence="4 5">JCM 12404</strain>
    </source>
</reference>
<evidence type="ECO:0000313" key="4">
    <source>
        <dbReference type="EMBL" id="BBX45705.1"/>
    </source>
</evidence>
<gene>
    <name evidence="4" type="ORF">MCOO_17200</name>
</gene>
<accession>A0A7I7KUC4</accession>
<dbReference type="SUPFAM" id="SSF46689">
    <property type="entry name" value="Homeodomain-like"/>
    <property type="match status" value="1"/>
</dbReference>
<dbReference type="AlphaFoldDB" id="A0A7I7KUC4"/>
<dbReference type="PANTHER" id="PTHR30055">
    <property type="entry name" value="HTH-TYPE TRANSCRIPTIONAL REGULATOR RUTR"/>
    <property type="match status" value="1"/>
</dbReference>
<feature type="DNA-binding region" description="H-T-H motif" evidence="2">
    <location>
        <begin position="31"/>
        <end position="50"/>
    </location>
</feature>
<proteinExistence type="predicted"/>
<protein>
    <submittedName>
        <fullName evidence="4">TetR family transcriptional regulator</fullName>
    </submittedName>
</protein>
<dbReference type="Proteomes" id="UP000465866">
    <property type="component" value="Chromosome"/>
</dbReference>
<sequence>MQTADTPSRDRLLDTALVLFASRGYAATSTAELQKACGMSPGSGALYRHFRSKNEVLRAALRRGLDRMRASRAWRQATTPADRLEALTNVATAAQQTIAENADLVRLMLHEPDAAPDLVDELWVRNLAFAHTIMGQALRASAEEAGTQIADPEAISAVLLAGLSYMPVIEVLLGRPPGDIDPARFRDAWLRLSRAVFTHGVPD</sequence>
<evidence type="ECO:0000256" key="2">
    <source>
        <dbReference type="PROSITE-ProRule" id="PRU00335"/>
    </source>
</evidence>
<dbReference type="GO" id="GO:0000976">
    <property type="term" value="F:transcription cis-regulatory region binding"/>
    <property type="evidence" value="ECO:0007669"/>
    <property type="project" value="TreeGrafter"/>
</dbReference>
<dbReference type="InterPro" id="IPR001647">
    <property type="entry name" value="HTH_TetR"/>
</dbReference>
<evidence type="ECO:0000313" key="5">
    <source>
        <dbReference type="Proteomes" id="UP000465866"/>
    </source>
</evidence>
<feature type="domain" description="HTH tetR-type" evidence="3">
    <location>
        <begin position="6"/>
        <end position="68"/>
    </location>
</feature>
<dbReference type="RefSeq" id="WP_163775966.1">
    <property type="nucleotide sequence ID" value="NZ_AP022569.1"/>
</dbReference>
<dbReference type="PROSITE" id="PS50977">
    <property type="entry name" value="HTH_TETR_2"/>
    <property type="match status" value="1"/>
</dbReference>
<evidence type="ECO:0000259" key="3">
    <source>
        <dbReference type="PROSITE" id="PS50977"/>
    </source>
</evidence>
<dbReference type="PANTHER" id="PTHR30055:SF226">
    <property type="entry name" value="HTH-TYPE TRANSCRIPTIONAL REGULATOR PKSA"/>
    <property type="match status" value="1"/>
</dbReference>
<name>A0A7I7KUC4_9MYCO</name>
<dbReference type="InterPro" id="IPR009057">
    <property type="entry name" value="Homeodomain-like_sf"/>
</dbReference>
<dbReference type="KEGG" id="mcoo:MCOO_17200"/>
<organism evidence="4 5">
    <name type="scientific">Mycobacterium cookii</name>
    <dbReference type="NCBI Taxonomy" id="1775"/>
    <lineage>
        <taxon>Bacteria</taxon>
        <taxon>Bacillati</taxon>
        <taxon>Actinomycetota</taxon>
        <taxon>Actinomycetes</taxon>
        <taxon>Mycobacteriales</taxon>
        <taxon>Mycobacteriaceae</taxon>
        <taxon>Mycobacterium</taxon>
    </lineage>
</organism>
<keyword evidence="1 2" id="KW-0238">DNA-binding</keyword>